<evidence type="ECO:0000313" key="2">
    <source>
        <dbReference type="EMBL" id="CAA7019728.1"/>
    </source>
</evidence>
<reference evidence="2" key="1">
    <citation type="submission" date="2020-01" db="EMBL/GenBank/DDBJ databases">
        <authorList>
            <person name="Mishra B."/>
        </authorList>
    </citation>
    <scope>NUCLEOTIDE SEQUENCE [LARGE SCALE GENOMIC DNA]</scope>
</reference>
<dbReference type="Proteomes" id="UP000467841">
    <property type="component" value="Unassembled WGS sequence"/>
</dbReference>
<name>A0A6D2I2R0_9BRAS</name>
<proteinExistence type="predicted"/>
<feature type="compositionally biased region" description="Basic and acidic residues" evidence="1">
    <location>
        <begin position="45"/>
        <end position="67"/>
    </location>
</feature>
<dbReference type="AlphaFoldDB" id="A0A6D2I2R0"/>
<comment type="caution">
    <text evidence="2">The sequence shown here is derived from an EMBL/GenBank/DDBJ whole genome shotgun (WGS) entry which is preliminary data.</text>
</comment>
<evidence type="ECO:0000256" key="1">
    <source>
        <dbReference type="SAM" id="MobiDB-lite"/>
    </source>
</evidence>
<gene>
    <name evidence="2" type="ORF">MERR_LOCUS6963</name>
</gene>
<organism evidence="2 3">
    <name type="scientific">Microthlaspi erraticum</name>
    <dbReference type="NCBI Taxonomy" id="1685480"/>
    <lineage>
        <taxon>Eukaryota</taxon>
        <taxon>Viridiplantae</taxon>
        <taxon>Streptophyta</taxon>
        <taxon>Embryophyta</taxon>
        <taxon>Tracheophyta</taxon>
        <taxon>Spermatophyta</taxon>
        <taxon>Magnoliopsida</taxon>
        <taxon>eudicotyledons</taxon>
        <taxon>Gunneridae</taxon>
        <taxon>Pentapetalae</taxon>
        <taxon>rosids</taxon>
        <taxon>malvids</taxon>
        <taxon>Brassicales</taxon>
        <taxon>Brassicaceae</taxon>
        <taxon>Coluteocarpeae</taxon>
        <taxon>Microthlaspi</taxon>
    </lineage>
</organism>
<accession>A0A6D2I2R0</accession>
<sequence>MPLPPVCSSTLTMVLNSPTNHHWTDILRLKTFQGELWSHGPTTGKAEKQAKELDRAPQDSIDPRVDRSYRGESIDLSRYELDRSPACYPLDRSHAKGVARSIPCRATKLDRSRSVSAVRSIPVR</sequence>
<evidence type="ECO:0000313" key="3">
    <source>
        <dbReference type="Proteomes" id="UP000467841"/>
    </source>
</evidence>
<keyword evidence="3" id="KW-1185">Reference proteome</keyword>
<dbReference type="EMBL" id="CACVBM020000477">
    <property type="protein sequence ID" value="CAA7019728.1"/>
    <property type="molecule type" value="Genomic_DNA"/>
</dbReference>
<protein>
    <submittedName>
        <fullName evidence="2">Uncharacterized protein</fullName>
    </submittedName>
</protein>
<feature type="region of interest" description="Disordered" evidence="1">
    <location>
        <begin position="38"/>
        <end position="67"/>
    </location>
</feature>